<name>A0ABT6JJ83_9GAMM</name>
<dbReference type="InterPro" id="IPR011051">
    <property type="entry name" value="RmlC_Cupin_sf"/>
</dbReference>
<dbReference type="InterPro" id="IPR001387">
    <property type="entry name" value="Cro/C1-type_HTH"/>
</dbReference>
<dbReference type="PANTHER" id="PTHR46797">
    <property type="entry name" value="HTH-TYPE TRANSCRIPTIONAL REGULATOR"/>
    <property type="match status" value="1"/>
</dbReference>
<dbReference type="Gene3D" id="2.60.120.10">
    <property type="entry name" value="Jelly Rolls"/>
    <property type="match status" value="1"/>
</dbReference>
<gene>
    <name evidence="4" type="ORF">QFW80_08630</name>
</gene>
<dbReference type="Proteomes" id="UP001156831">
    <property type="component" value="Unassembled WGS sequence"/>
</dbReference>
<dbReference type="Gene3D" id="1.10.260.40">
    <property type="entry name" value="lambda repressor-like DNA-binding domains"/>
    <property type="match status" value="1"/>
</dbReference>
<dbReference type="SUPFAM" id="SSF51182">
    <property type="entry name" value="RmlC-like cupins"/>
    <property type="match status" value="1"/>
</dbReference>
<dbReference type="CDD" id="cd02209">
    <property type="entry name" value="cupin_XRE_C"/>
    <property type="match status" value="1"/>
</dbReference>
<dbReference type="InterPro" id="IPR014710">
    <property type="entry name" value="RmlC-like_jellyroll"/>
</dbReference>
<dbReference type="PROSITE" id="PS50943">
    <property type="entry name" value="HTH_CROC1"/>
    <property type="match status" value="1"/>
</dbReference>
<dbReference type="Pfam" id="PF12844">
    <property type="entry name" value="HTH_19"/>
    <property type="match status" value="1"/>
</dbReference>
<dbReference type="InterPro" id="IPR050807">
    <property type="entry name" value="TransReg_Diox_bact_type"/>
</dbReference>
<dbReference type="RefSeq" id="WP_280601289.1">
    <property type="nucleotide sequence ID" value="NZ_JARXRN010000021.1"/>
</dbReference>
<feature type="domain" description="HTH cro/C1-type" evidence="3">
    <location>
        <begin position="12"/>
        <end position="66"/>
    </location>
</feature>
<reference evidence="4 5" key="1">
    <citation type="submission" date="2023-04" db="EMBL/GenBank/DDBJ databases">
        <title>Luteimonas sp. M1R5S18.</title>
        <authorList>
            <person name="Sun J.-Q."/>
        </authorList>
    </citation>
    <scope>NUCLEOTIDE SEQUENCE [LARGE SCALE GENOMIC DNA]</scope>
    <source>
        <strain evidence="4 5">M1R5S18</strain>
    </source>
</reference>
<sequence>MTSPHPTIGGLLRSLRARKGWTLKQMSEHSGIPLSTLSKVEHDRLTLTYDKLLQLSQRLNLRMSELFAEQAEAPEPPVTARRSIGRIEDAIRVNTPNYDYYYLCPELRRKRMIPVLTRVRAKTIEEFGELVRHSGEEYIHVLEGRMEVHTEFYDPMVLETGESVYIDSNMGHAYIAAEGCDEVLLLGVCSSADEQLLESLMTLHGEEGAARQASPQRLHAPPRDPRTAPARRTAAAAKTAAAKNAKNKKAARR</sequence>
<dbReference type="Pfam" id="PF07883">
    <property type="entry name" value="Cupin_2"/>
    <property type="match status" value="1"/>
</dbReference>
<evidence type="ECO:0000256" key="2">
    <source>
        <dbReference type="SAM" id="MobiDB-lite"/>
    </source>
</evidence>
<dbReference type="InterPro" id="IPR010982">
    <property type="entry name" value="Lambda_DNA-bd_dom_sf"/>
</dbReference>
<feature type="compositionally biased region" description="Low complexity" evidence="2">
    <location>
        <begin position="227"/>
        <end position="244"/>
    </location>
</feature>
<dbReference type="SUPFAM" id="SSF47413">
    <property type="entry name" value="lambda repressor-like DNA-binding domains"/>
    <property type="match status" value="1"/>
</dbReference>
<feature type="region of interest" description="Disordered" evidence="2">
    <location>
        <begin position="207"/>
        <end position="253"/>
    </location>
</feature>
<keyword evidence="5" id="KW-1185">Reference proteome</keyword>
<dbReference type="SMART" id="SM00530">
    <property type="entry name" value="HTH_XRE"/>
    <property type="match status" value="1"/>
</dbReference>
<dbReference type="PANTHER" id="PTHR46797:SF20">
    <property type="entry name" value="BLR4304 PROTEIN"/>
    <property type="match status" value="1"/>
</dbReference>
<proteinExistence type="predicted"/>
<organism evidence="4 5">
    <name type="scientific">Luteimonas rhizosphaericola</name>
    <dbReference type="NCBI Taxonomy" id="3042024"/>
    <lineage>
        <taxon>Bacteria</taxon>
        <taxon>Pseudomonadati</taxon>
        <taxon>Pseudomonadota</taxon>
        <taxon>Gammaproteobacteria</taxon>
        <taxon>Lysobacterales</taxon>
        <taxon>Lysobacteraceae</taxon>
        <taxon>Luteimonas</taxon>
    </lineage>
</organism>
<dbReference type="CDD" id="cd00093">
    <property type="entry name" value="HTH_XRE"/>
    <property type="match status" value="1"/>
</dbReference>
<accession>A0ABT6JJ83</accession>
<protein>
    <submittedName>
        <fullName evidence="4">XRE family transcriptional regulator</fullName>
    </submittedName>
</protein>
<dbReference type="InterPro" id="IPR013096">
    <property type="entry name" value="Cupin_2"/>
</dbReference>
<keyword evidence="1" id="KW-0238">DNA-binding</keyword>
<dbReference type="EMBL" id="JARXRN010000021">
    <property type="protein sequence ID" value="MDH5830577.1"/>
    <property type="molecule type" value="Genomic_DNA"/>
</dbReference>
<evidence type="ECO:0000313" key="5">
    <source>
        <dbReference type="Proteomes" id="UP001156831"/>
    </source>
</evidence>
<comment type="caution">
    <text evidence="4">The sequence shown here is derived from an EMBL/GenBank/DDBJ whole genome shotgun (WGS) entry which is preliminary data.</text>
</comment>
<evidence type="ECO:0000259" key="3">
    <source>
        <dbReference type="PROSITE" id="PS50943"/>
    </source>
</evidence>
<evidence type="ECO:0000256" key="1">
    <source>
        <dbReference type="ARBA" id="ARBA00023125"/>
    </source>
</evidence>
<evidence type="ECO:0000313" key="4">
    <source>
        <dbReference type="EMBL" id="MDH5830577.1"/>
    </source>
</evidence>